<name>A0AAV1SBD8_9ROSI</name>
<organism evidence="2 3">
    <name type="scientific">Dovyalis caffra</name>
    <dbReference type="NCBI Taxonomy" id="77055"/>
    <lineage>
        <taxon>Eukaryota</taxon>
        <taxon>Viridiplantae</taxon>
        <taxon>Streptophyta</taxon>
        <taxon>Embryophyta</taxon>
        <taxon>Tracheophyta</taxon>
        <taxon>Spermatophyta</taxon>
        <taxon>Magnoliopsida</taxon>
        <taxon>eudicotyledons</taxon>
        <taxon>Gunneridae</taxon>
        <taxon>Pentapetalae</taxon>
        <taxon>rosids</taxon>
        <taxon>fabids</taxon>
        <taxon>Malpighiales</taxon>
        <taxon>Salicaceae</taxon>
        <taxon>Flacourtieae</taxon>
        <taxon>Dovyalis</taxon>
    </lineage>
</organism>
<sequence length="305" mass="33375">MDDGTTCTICFPLNLSPFVVDIGRSRSLVSLSHNTFLCPRTMAYLQLCVGGTESQTSSETSGLTGYESGESAQQVLSSESSWDSPVIESMSSEWTDEKHNLYLKSMEASFVNQLYNSIDLLGWRSQKEGSVPNLSAEVNCSTCTPSGQVLRRGSWQKINFRRPEPQQSSAMESRGFLTSPWIQHFRSASKPEGIASPAPQEGATQSRAINLNGKKAMLRCPATSSKHSHLGNSFSCHRDLVDNNTEMSDQNFVDEDIKGEKASSSFSSKRIKTLKTDSLSSDQVVPHSKPPVAEEVTDECISAAK</sequence>
<protein>
    <recommendedName>
        <fullName evidence="4">Cold regulated gene 27</fullName>
    </recommendedName>
</protein>
<reference evidence="2 3" key="1">
    <citation type="submission" date="2024-01" db="EMBL/GenBank/DDBJ databases">
        <authorList>
            <person name="Waweru B."/>
        </authorList>
    </citation>
    <scope>NUCLEOTIDE SEQUENCE [LARGE SCALE GENOMIC DNA]</scope>
</reference>
<keyword evidence="3" id="KW-1185">Reference proteome</keyword>
<dbReference type="GO" id="GO:0042752">
    <property type="term" value="P:regulation of circadian rhythm"/>
    <property type="evidence" value="ECO:0007669"/>
    <property type="project" value="InterPro"/>
</dbReference>
<dbReference type="AlphaFoldDB" id="A0AAV1SBD8"/>
<comment type="caution">
    <text evidence="2">The sequence shown here is derived from an EMBL/GenBank/DDBJ whole genome shotgun (WGS) entry which is preliminary data.</text>
</comment>
<evidence type="ECO:0000313" key="3">
    <source>
        <dbReference type="Proteomes" id="UP001314170"/>
    </source>
</evidence>
<dbReference type="Proteomes" id="UP001314170">
    <property type="component" value="Unassembled WGS sequence"/>
</dbReference>
<dbReference type="PANTHER" id="PTHR33676:SF3">
    <property type="entry name" value="COLD-REGULATED PROTEIN 27"/>
    <property type="match status" value="1"/>
</dbReference>
<feature type="region of interest" description="Disordered" evidence="1">
    <location>
        <begin position="259"/>
        <end position="305"/>
    </location>
</feature>
<gene>
    <name evidence="2" type="ORF">DCAF_LOCUS20230</name>
</gene>
<dbReference type="GO" id="GO:0009409">
    <property type="term" value="P:response to cold"/>
    <property type="evidence" value="ECO:0007669"/>
    <property type="project" value="InterPro"/>
</dbReference>
<proteinExistence type="predicted"/>
<evidence type="ECO:0008006" key="4">
    <source>
        <dbReference type="Google" id="ProtNLM"/>
    </source>
</evidence>
<evidence type="ECO:0000256" key="1">
    <source>
        <dbReference type="SAM" id="MobiDB-lite"/>
    </source>
</evidence>
<dbReference type="InterPro" id="IPR044678">
    <property type="entry name" value="COR27/28"/>
</dbReference>
<dbReference type="PANTHER" id="PTHR33676">
    <property type="entry name" value="COLD REGULATED PROTEIN 27"/>
    <property type="match status" value="1"/>
</dbReference>
<evidence type="ECO:0000313" key="2">
    <source>
        <dbReference type="EMBL" id="CAK7347543.1"/>
    </source>
</evidence>
<accession>A0AAV1SBD8</accession>
<dbReference type="EMBL" id="CAWUPB010001173">
    <property type="protein sequence ID" value="CAK7347543.1"/>
    <property type="molecule type" value="Genomic_DNA"/>
</dbReference>